<evidence type="ECO:0000313" key="7">
    <source>
        <dbReference type="EMBL" id="PWJ89277.1"/>
    </source>
</evidence>
<feature type="transmembrane region" description="Helical" evidence="5">
    <location>
        <begin position="79"/>
        <end position="107"/>
    </location>
</feature>
<evidence type="ECO:0000259" key="6">
    <source>
        <dbReference type="PROSITE" id="PS50850"/>
    </source>
</evidence>
<dbReference type="AlphaFoldDB" id="A0AA45C5J5"/>
<name>A0AA45C5J5_9BACT</name>
<keyword evidence="8" id="KW-1185">Reference proteome</keyword>
<proteinExistence type="predicted"/>
<reference evidence="7 8" key="1">
    <citation type="submission" date="2018-05" db="EMBL/GenBank/DDBJ databases">
        <title>Genomic Encyclopedia of Type Strains, Phase IV (KMG-IV): sequencing the most valuable type-strain genomes for metagenomic binning, comparative biology and taxonomic classification.</title>
        <authorList>
            <person name="Goeker M."/>
        </authorList>
    </citation>
    <scope>NUCLEOTIDE SEQUENCE [LARGE SCALE GENOMIC DNA]</scope>
    <source>
        <strain evidence="7 8">DSM 24906</strain>
    </source>
</reference>
<feature type="transmembrane region" description="Helical" evidence="5">
    <location>
        <begin position="304"/>
        <end position="337"/>
    </location>
</feature>
<feature type="transmembrane region" description="Helical" evidence="5">
    <location>
        <begin position="149"/>
        <end position="178"/>
    </location>
</feature>
<evidence type="ECO:0000256" key="3">
    <source>
        <dbReference type="ARBA" id="ARBA00022989"/>
    </source>
</evidence>
<keyword evidence="4 5" id="KW-0472">Membrane</keyword>
<dbReference type="InterPro" id="IPR005829">
    <property type="entry name" value="Sugar_transporter_CS"/>
</dbReference>
<organism evidence="7 8">
    <name type="scientific">Oceanotoga teriensis</name>
    <dbReference type="NCBI Taxonomy" id="515440"/>
    <lineage>
        <taxon>Bacteria</taxon>
        <taxon>Thermotogati</taxon>
        <taxon>Thermotogota</taxon>
        <taxon>Thermotogae</taxon>
        <taxon>Petrotogales</taxon>
        <taxon>Petrotogaceae</taxon>
        <taxon>Oceanotoga</taxon>
    </lineage>
</organism>
<keyword evidence="2 5" id="KW-0812">Transmembrane</keyword>
<dbReference type="EMBL" id="QGGI01000015">
    <property type="protein sequence ID" value="PWJ89277.1"/>
    <property type="molecule type" value="Genomic_DNA"/>
</dbReference>
<feature type="transmembrane region" description="Helical" evidence="5">
    <location>
        <begin position="242"/>
        <end position="260"/>
    </location>
</feature>
<evidence type="ECO:0000256" key="5">
    <source>
        <dbReference type="SAM" id="Phobius"/>
    </source>
</evidence>
<dbReference type="PANTHER" id="PTHR23530:SF1">
    <property type="entry name" value="PERMEASE, MAJOR FACILITATOR SUPERFAMILY-RELATED"/>
    <property type="match status" value="1"/>
</dbReference>
<dbReference type="PROSITE" id="PS00216">
    <property type="entry name" value="SUGAR_TRANSPORT_1"/>
    <property type="match status" value="1"/>
</dbReference>
<accession>A0AA45C5J5</accession>
<comment type="subcellular location">
    <subcellularLocation>
        <location evidence="1">Membrane</location>
        <topology evidence="1">Multi-pass membrane protein</topology>
    </subcellularLocation>
</comment>
<dbReference type="RefSeq" id="WP_109605452.1">
    <property type="nucleotide sequence ID" value="NZ_QGGI01000015.1"/>
</dbReference>
<sequence>MKNNFEKDKQYYKFCMYGFFKNLRFFEPFFMLFLKEKGLSFTEIGSLYAIREILINLLEIPTGIVADGLGRRRSMIFSFLSYIVSFFIFYVSKSFFIFIFAMIFYSFGETFRSGTHKAMIMEYLSLKNWKDYKVEYYGNTRSWSQIGSAISSIIAAILVLYAGNYSMIFLASIIPYFIDLINLSTYPKELDGDIQKINLKDIKLHFKNVFKGIFNSFKNKEFLKAIINSSFYAGYYKSMKDFLQPIIKMLALNIPIFLFLNDQKRVSIFVGIVYFILYILTAISSKNSSKIVKKYKTLEKPLNLTMIIGLLSGMMSGIFFVFELYYLSTIFFFLIYIIENLRKPIAVSKVSQEIDLKSMATGLSTESQFETIFTAIMIFFMGLIADISNVGISLIVLSIFSILISNIFRFKISSSR</sequence>
<evidence type="ECO:0000313" key="8">
    <source>
        <dbReference type="Proteomes" id="UP000245921"/>
    </source>
</evidence>
<dbReference type="InterPro" id="IPR036259">
    <property type="entry name" value="MFS_trans_sf"/>
</dbReference>
<dbReference type="InterPro" id="IPR053160">
    <property type="entry name" value="MFS_DHA3_Transporter"/>
</dbReference>
<feature type="transmembrane region" description="Helical" evidence="5">
    <location>
        <begin position="266"/>
        <end position="283"/>
    </location>
</feature>
<dbReference type="CDD" id="cd06174">
    <property type="entry name" value="MFS"/>
    <property type="match status" value="1"/>
</dbReference>
<dbReference type="GO" id="GO:0016020">
    <property type="term" value="C:membrane"/>
    <property type="evidence" value="ECO:0007669"/>
    <property type="project" value="UniProtKB-SubCell"/>
</dbReference>
<dbReference type="PROSITE" id="PS50850">
    <property type="entry name" value="MFS"/>
    <property type="match status" value="1"/>
</dbReference>
<dbReference type="Proteomes" id="UP000245921">
    <property type="component" value="Unassembled WGS sequence"/>
</dbReference>
<feature type="transmembrane region" description="Helical" evidence="5">
    <location>
        <begin position="372"/>
        <end position="404"/>
    </location>
</feature>
<dbReference type="Pfam" id="PF07690">
    <property type="entry name" value="MFS_1"/>
    <property type="match status" value="1"/>
</dbReference>
<dbReference type="Gene3D" id="1.20.1250.20">
    <property type="entry name" value="MFS general substrate transporter like domains"/>
    <property type="match status" value="1"/>
</dbReference>
<dbReference type="InterPro" id="IPR020846">
    <property type="entry name" value="MFS_dom"/>
</dbReference>
<evidence type="ECO:0000256" key="1">
    <source>
        <dbReference type="ARBA" id="ARBA00004141"/>
    </source>
</evidence>
<dbReference type="InterPro" id="IPR011701">
    <property type="entry name" value="MFS"/>
</dbReference>
<evidence type="ECO:0000256" key="2">
    <source>
        <dbReference type="ARBA" id="ARBA00022692"/>
    </source>
</evidence>
<dbReference type="PANTHER" id="PTHR23530">
    <property type="entry name" value="TRANSPORT PROTEIN-RELATED"/>
    <property type="match status" value="1"/>
</dbReference>
<comment type="caution">
    <text evidence="7">The sequence shown here is derived from an EMBL/GenBank/DDBJ whole genome shotgun (WGS) entry which is preliminary data.</text>
</comment>
<dbReference type="SUPFAM" id="SSF103473">
    <property type="entry name" value="MFS general substrate transporter"/>
    <property type="match status" value="1"/>
</dbReference>
<feature type="domain" description="Major facilitator superfamily (MFS) profile" evidence="6">
    <location>
        <begin position="1"/>
        <end position="416"/>
    </location>
</feature>
<evidence type="ECO:0000256" key="4">
    <source>
        <dbReference type="ARBA" id="ARBA00023136"/>
    </source>
</evidence>
<gene>
    <name evidence="7" type="ORF">C7380_1153</name>
</gene>
<keyword evidence="3 5" id="KW-1133">Transmembrane helix</keyword>
<protein>
    <submittedName>
        <fullName evidence="7">MFS transporter</fullName>
    </submittedName>
</protein>
<dbReference type="GO" id="GO:0022857">
    <property type="term" value="F:transmembrane transporter activity"/>
    <property type="evidence" value="ECO:0007669"/>
    <property type="project" value="InterPro"/>
</dbReference>